<comment type="catalytic activity">
    <reaction evidence="8">
        <text>L-seryl-[protein] + ATP = O-phospho-L-seryl-[protein] + ADP + H(+)</text>
        <dbReference type="Rhea" id="RHEA:17989"/>
        <dbReference type="Rhea" id="RHEA-COMP:9863"/>
        <dbReference type="Rhea" id="RHEA-COMP:11604"/>
        <dbReference type="ChEBI" id="CHEBI:15378"/>
        <dbReference type="ChEBI" id="CHEBI:29999"/>
        <dbReference type="ChEBI" id="CHEBI:30616"/>
        <dbReference type="ChEBI" id="CHEBI:83421"/>
        <dbReference type="ChEBI" id="CHEBI:456216"/>
        <dbReference type="EC" id="2.7.11.1"/>
    </reaction>
</comment>
<evidence type="ECO:0000313" key="12">
    <source>
        <dbReference type="EMBL" id="QDP81816.1"/>
    </source>
</evidence>
<dbReference type="Pfam" id="PF00069">
    <property type="entry name" value="Pkinase"/>
    <property type="match status" value="1"/>
</dbReference>
<dbReference type="FunFam" id="3.30.200.20:FF:000035">
    <property type="entry name" value="Serine/threonine protein kinase Stk1"/>
    <property type="match status" value="1"/>
</dbReference>
<gene>
    <name evidence="12" type="ORF">FOH10_26870</name>
</gene>
<evidence type="ECO:0000256" key="6">
    <source>
        <dbReference type="ARBA" id="ARBA00022840"/>
    </source>
</evidence>
<evidence type="ECO:0000259" key="11">
    <source>
        <dbReference type="PROSITE" id="PS50011"/>
    </source>
</evidence>
<dbReference type="GO" id="GO:0004674">
    <property type="term" value="F:protein serine/threonine kinase activity"/>
    <property type="evidence" value="ECO:0007669"/>
    <property type="project" value="UniProtKB-KW"/>
</dbReference>
<feature type="domain" description="Protein kinase" evidence="11">
    <location>
        <begin position="15"/>
        <end position="275"/>
    </location>
</feature>
<dbReference type="GeneID" id="80335988"/>
<keyword evidence="6 9" id="KW-0067">ATP-binding</keyword>
<organism evidence="12 13">
    <name type="scientific">Nocardia otitidiscaviarum</name>
    <dbReference type="NCBI Taxonomy" id="1823"/>
    <lineage>
        <taxon>Bacteria</taxon>
        <taxon>Bacillati</taxon>
        <taxon>Actinomycetota</taxon>
        <taxon>Actinomycetes</taxon>
        <taxon>Mycobacteriales</taxon>
        <taxon>Nocardiaceae</taxon>
        <taxon>Nocardia</taxon>
    </lineage>
</organism>
<accession>A0A516NSD1</accession>
<keyword evidence="10" id="KW-0472">Membrane</keyword>
<evidence type="ECO:0000256" key="2">
    <source>
        <dbReference type="ARBA" id="ARBA00022527"/>
    </source>
</evidence>
<dbReference type="InterPro" id="IPR000719">
    <property type="entry name" value="Prot_kinase_dom"/>
</dbReference>
<evidence type="ECO:0000256" key="7">
    <source>
        <dbReference type="ARBA" id="ARBA00047899"/>
    </source>
</evidence>
<dbReference type="Gene3D" id="1.10.510.10">
    <property type="entry name" value="Transferase(Phosphotransferase) domain 1"/>
    <property type="match status" value="1"/>
</dbReference>
<comment type="catalytic activity">
    <reaction evidence="7">
        <text>L-threonyl-[protein] + ATP = O-phospho-L-threonyl-[protein] + ADP + H(+)</text>
        <dbReference type="Rhea" id="RHEA:46608"/>
        <dbReference type="Rhea" id="RHEA-COMP:11060"/>
        <dbReference type="Rhea" id="RHEA-COMP:11605"/>
        <dbReference type="ChEBI" id="CHEBI:15378"/>
        <dbReference type="ChEBI" id="CHEBI:30013"/>
        <dbReference type="ChEBI" id="CHEBI:30616"/>
        <dbReference type="ChEBI" id="CHEBI:61977"/>
        <dbReference type="ChEBI" id="CHEBI:456216"/>
        <dbReference type="EC" id="2.7.11.1"/>
    </reaction>
</comment>
<keyword evidence="4 9" id="KW-0547">Nucleotide-binding</keyword>
<dbReference type="GO" id="GO:0005524">
    <property type="term" value="F:ATP binding"/>
    <property type="evidence" value="ECO:0007669"/>
    <property type="project" value="UniProtKB-UniRule"/>
</dbReference>
<dbReference type="PANTHER" id="PTHR43289">
    <property type="entry name" value="MITOGEN-ACTIVATED PROTEIN KINASE KINASE KINASE 20-RELATED"/>
    <property type="match status" value="1"/>
</dbReference>
<dbReference type="SMART" id="SM00220">
    <property type="entry name" value="S_TKc"/>
    <property type="match status" value="1"/>
</dbReference>
<evidence type="ECO:0000256" key="4">
    <source>
        <dbReference type="ARBA" id="ARBA00022741"/>
    </source>
</evidence>
<sequence length="495" mass="53615">MRAPGLVAGTVFAGYRIERLLGRGGMGEVYAAAHPRLPRTVALKLLNREVYADEEVRRRFDREAELAAALDHPNIVSVLDRGADGGLLWISMQYVDGSDAAAFAGRPLDPLRAVRIVEQCAEALDYAHERGVLHRDVKPANILLTAGRDGDRVLLSDFGIARLRDDELQLTRTGEFRATLAYAAPEQLSGQPVDHRVDQYSLGATLFTLLVGETPFTVASPGEMVAAHLTRPVPRASRLVAELPPAVDAVIAKAMAKNPSERYDSCIEFAQAARLALTGSASIPSVAPRPTGPMEPYRLPHNPIPPRPGQVSSGWRTISILLIVLALVAVAGVGAAGIYWKFLRPAGTKPVPWGEHNSIARHFPQLIPSSPAGTGWRDAQCWAAGTVVAQAGDPVPVRQIVCKDPDGVTSWYTEYVGRADAATYLDAHAVRVGDRESSERVGLLALYRPTNPAAPFSLATCGGTRPGVNNIVVEVHWPERSFEEVRDQWWQLAPF</sequence>
<evidence type="ECO:0000256" key="5">
    <source>
        <dbReference type="ARBA" id="ARBA00022777"/>
    </source>
</evidence>
<evidence type="ECO:0000256" key="8">
    <source>
        <dbReference type="ARBA" id="ARBA00048679"/>
    </source>
</evidence>
<evidence type="ECO:0000313" key="13">
    <source>
        <dbReference type="Proteomes" id="UP000317039"/>
    </source>
</evidence>
<keyword evidence="2 12" id="KW-0723">Serine/threonine-protein kinase</keyword>
<dbReference type="EMBL" id="CP041695">
    <property type="protein sequence ID" value="QDP81816.1"/>
    <property type="molecule type" value="Genomic_DNA"/>
</dbReference>
<dbReference type="RefSeq" id="WP_143982799.1">
    <property type="nucleotide sequence ID" value="NZ_CP041695.1"/>
</dbReference>
<evidence type="ECO:0000256" key="10">
    <source>
        <dbReference type="SAM" id="Phobius"/>
    </source>
</evidence>
<dbReference type="EC" id="2.7.11.1" evidence="1"/>
<dbReference type="Proteomes" id="UP000317039">
    <property type="component" value="Chromosome"/>
</dbReference>
<keyword evidence="3" id="KW-0808">Transferase</keyword>
<evidence type="ECO:0000256" key="1">
    <source>
        <dbReference type="ARBA" id="ARBA00012513"/>
    </source>
</evidence>
<dbReference type="KEGG" id="nod:FOH10_26870"/>
<dbReference type="PANTHER" id="PTHR43289:SF6">
    <property type="entry name" value="SERINE_THREONINE-PROTEIN KINASE NEKL-3"/>
    <property type="match status" value="1"/>
</dbReference>
<evidence type="ECO:0000256" key="9">
    <source>
        <dbReference type="PROSITE-ProRule" id="PRU10141"/>
    </source>
</evidence>
<dbReference type="AlphaFoldDB" id="A0A516NSD1"/>
<feature type="transmembrane region" description="Helical" evidence="10">
    <location>
        <begin position="318"/>
        <end position="340"/>
    </location>
</feature>
<dbReference type="InterPro" id="IPR008271">
    <property type="entry name" value="Ser/Thr_kinase_AS"/>
</dbReference>
<dbReference type="PROSITE" id="PS00108">
    <property type="entry name" value="PROTEIN_KINASE_ST"/>
    <property type="match status" value="1"/>
</dbReference>
<evidence type="ECO:0000256" key="3">
    <source>
        <dbReference type="ARBA" id="ARBA00022679"/>
    </source>
</evidence>
<proteinExistence type="predicted"/>
<feature type="binding site" evidence="9">
    <location>
        <position position="44"/>
    </location>
    <ligand>
        <name>ATP</name>
        <dbReference type="ChEBI" id="CHEBI:30616"/>
    </ligand>
</feature>
<dbReference type="InterPro" id="IPR011009">
    <property type="entry name" value="Kinase-like_dom_sf"/>
</dbReference>
<keyword evidence="10" id="KW-0812">Transmembrane</keyword>
<dbReference type="InterPro" id="IPR017441">
    <property type="entry name" value="Protein_kinase_ATP_BS"/>
</dbReference>
<keyword evidence="5 12" id="KW-0418">Kinase</keyword>
<name>A0A516NSD1_9NOCA</name>
<protein>
    <recommendedName>
        <fullName evidence="1">non-specific serine/threonine protein kinase</fullName>
        <ecNumber evidence="1">2.7.11.1</ecNumber>
    </recommendedName>
</protein>
<dbReference type="Gene3D" id="3.30.200.20">
    <property type="entry name" value="Phosphorylase Kinase, domain 1"/>
    <property type="match status" value="1"/>
</dbReference>
<keyword evidence="10" id="KW-1133">Transmembrane helix</keyword>
<dbReference type="PROSITE" id="PS00107">
    <property type="entry name" value="PROTEIN_KINASE_ATP"/>
    <property type="match status" value="1"/>
</dbReference>
<dbReference type="SUPFAM" id="SSF56112">
    <property type="entry name" value="Protein kinase-like (PK-like)"/>
    <property type="match status" value="1"/>
</dbReference>
<dbReference type="PROSITE" id="PS50011">
    <property type="entry name" value="PROTEIN_KINASE_DOM"/>
    <property type="match status" value="1"/>
</dbReference>
<reference evidence="12 13" key="1">
    <citation type="submission" date="2019-07" db="EMBL/GenBank/DDBJ databases">
        <title>Complete Genome Sequence and Methylome Analysis of Nocardia otitidis-caviarum NEB252.</title>
        <authorList>
            <person name="Fomenkov A."/>
            <person name="Anton B.P."/>
            <person name="Vincze T."/>
            <person name="Roberts R.J."/>
        </authorList>
    </citation>
    <scope>NUCLEOTIDE SEQUENCE [LARGE SCALE GENOMIC DNA]</scope>
    <source>
        <strain evidence="12 13">NEB252</strain>
    </source>
</reference>
<dbReference type="CDD" id="cd14014">
    <property type="entry name" value="STKc_PknB_like"/>
    <property type="match status" value="1"/>
</dbReference>